<dbReference type="Pfam" id="PF00083">
    <property type="entry name" value="Sugar_tr"/>
    <property type="match status" value="1"/>
</dbReference>
<dbReference type="InterPro" id="IPR045263">
    <property type="entry name" value="GLUT"/>
</dbReference>
<feature type="domain" description="Major facilitator superfamily (MFS) profile" evidence="7">
    <location>
        <begin position="1"/>
        <end position="138"/>
    </location>
</feature>
<sequence length="138" mass="14816">MFKTAGLSGQYNEYCVLAIGVFNFLVTSISVVLLEKKGRRTLLLWPTLVVAVSLALLTITVNLVTHLKEGVIAQAMGVLSAVLLFCYVSGFALGLGPVPALIVAEIFRQGPRAAAYSLSQTVQWLSNLLVICSYPSIN</sequence>
<evidence type="ECO:0000256" key="6">
    <source>
        <dbReference type="SAM" id="Phobius"/>
    </source>
</evidence>
<evidence type="ECO:0000256" key="3">
    <source>
        <dbReference type="ARBA" id="ARBA00022692"/>
    </source>
</evidence>
<dbReference type="RefSeq" id="XP_009177552.1">
    <property type="nucleotide sequence ID" value="XM_009179288.1"/>
</dbReference>
<feature type="transmembrane region" description="Helical" evidence="6">
    <location>
        <begin position="42"/>
        <end position="65"/>
    </location>
</feature>
<dbReference type="STRING" id="6198.A0A074YVC8"/>
<dbReference type="InterPro" id="IPR036259">
    <property type="entry name" value="MFS_trans_sf"/>
</dbReference>
<evidence type="ECO:0000313" key="8">
    <source>
        <dbReference type="EMBL" id="KER18701.1"/>
    </source>
</evidence>
<keyword evidence="4 6" id="KW-1133">Transmembrane helix</keyword>
<organism evidence="8 9">
    <name type="scientific">Opisthorchis viverrini</name>
    <name type="common">Southeast Asian liver fluke</name>
    <dbReference type="NCBI Taxonomy" id="6198"/>
    <lineage>
        <taxon>Eukaryota</taxon>
        <taxon>Metazoa</taxon>
        <taxon>Spiralia</taxon>
        <taxon>Lophotrochozoa</taxon>
        <taxon>Platyhelminthes</taxon>
        <taxon>Trematoda</taxon>
        <taxon>Digenea</taxon>
        <taxon>Opisthorchiida</taxon>
        <taxon>Opisthorchiata</taxon>
        <taxon>Opisthorchiidae</taxon>
        <taxon>Opisthorchis</taxon>
    </lineage>
</organism>
<dbReference type="SUPFAM" id="SSF103473">
    <property type="entry name" value="MFS general substrate transporter"/>
    <property type="match status" value="1"/>
</dbReference>
<dbReference type="EMBL" id="KL598588">
    <property type="protein sequence ID" value="KER18701.1"/>
    <property type="molecule type" value="Genomic_DNA"/>
</dbReference>
<proteinExistence type="predicted"/>
<protein>
    <recommendedName>
        <fullName evidence="7">Major facilitator superfamily (MFS) profile domain-containing protein</fullName>
    </recommendedName>
</protein>
<dbReference type="KEGG" id="ovi:T265_15881"/>
<evidence type="ECO:0000256" key="1">
    <source>
        <dbReference type="ARBA" id="ARBA00004141"/>
    </source>
</evidence>
<evidence type="ECO:0000256" key="4">
    <source>
        <dbReference type="ARBA" id="ARBA00022989"/>
    </source>
</evidence>
<keyword evidence="9" id="KW-1185">Reference proteome</keyword>
<dbReference type="InterPro" id="IPR005828">
    <property type="entry name" value="MFS_sugar_transport-like"/>
</dbReference>
<keyword evidence="5 6" id="KW-0472">Membrane</keyword>
<dbReference type="GeneID" id="20330046"/>
<dbReference type="GO" id="GO:0016020">
    <property type="term" value="C:membrane"/>
    <property type="evidence" value="ECO:0007669"/>
    <property type="project" value="UniProtKB-SubCell"/>
</dbReference>
<dbReference type="AlphaFoldDB" id="A0A074YVC8"/>
<feature type="transmembrane region" description="Helical" evidence="6">
    <location>
        <begin position="16"/>
        <end position="35"/>
    </location>
</feature>
<dbReference type="Gene3D" id="1.20.1250.20">
    <property type="entry name" value="MFS general substrate transporter like domains"/>
    <property type="match status" value="1"/>
</dbReference>
<dbReference type="PROSITE" id="PS50850">
    <property type="entry name" value="MFS"/>
    <property type="match status" value="1"/>
</dbReference>
<dbReference type="PANTHER" id="PTHR23503">
    <property type="entry name" value="SOLUTE CARRIER FAMILY 2"/>
    <property type="match status" value="1"/>
</dbReference>
<evidence type="ECO:0000256" key="2">
    <source>
        <dbReference type="ARBA" id="ARBA00022448"/>
    </source>
</evidence>
<dbReference type="InterPro" id="IPR020846">
    <property type="entry name" value="MFS_dom"/>
</dbReference>
<dbReference type="Proteomes" id="UP000054324">
    <property type="component" value="Unassembled WGS sequence"/>
</dbReference>
<evidence type="ECO:0000313" key="9">
    <source>
        <dbReference type="Proteomes" id="UP000054324"/>
    </source>
</evidence>
<name>A0A074YVC8_OPIVI</name>
<dbReference type="OrthoDB" id="4540492at2759"/>
<accession>A0A074YVC8</accession>
<gene>
    <name evidence="8" type="ORF">T265_15881</name>
</gene>
<dbReference type="GO" id="GO:0015149">
    <property type="term" value="F:hexose transmembrane transporter activity"/>
    <property type="evidence" value="ECO:0007669"/>
    <property type="project" value="TreeGrafter"/>
</dbReference>
<feature type="non-terminal residue" evidence="8">
    <location>
        <position position="138"/>
    </location>
</feature>
<dbReference type="PANTHER" id="PTHR23503:SF8">
    <property type="entry name" value="FACILITATED GLUCOSE TRANSPORTER PROTEIN 1"/>
    <property type="match status" value="1"/>
</dbReference>
<feature type="transmembrane region" description="Helical" evidence="6">
    <location>
        <begin position="71"/>
        <end position="104"/>
    </location>
</feature>
<dbReference type="CTD" id="20330046"/>
<evidence type="ECO:0000259" key="7">
    <source>
        <dbReference type="PROSITE" id="PS50850"/>
    </source>
</evidence>
<comment type="subcellular location">
    <subcellularLocation>
        <location evidence="1">Membrane</location>
        <topology evidence="1">Multi-pass membrane protein</topology>
    </subcellularLocation>
</comment>
<keyword evidence="2" id="KW-0813">Transport</keyword>
<reference evidence="8 9" key="1">
    <citation type="submission" date="2013-11" db="EMBL/GenBank/DDBJ databases">
        <title>Opisthorchis viverrini - life in the bile duct.</title>
        <authorList>
            <person name="Young N.D."/>
            <person name="Nagarajan N."/>
            <person name="Lin S.J."/>
            <person name="Korhonen P.K."/>
            <person name="Jex A.R."/>
            <person name="Hall R.S."/>
            <person name="Safavi-Hemami H."/>
            <person name="Kaewkong W."/>
            <person name="Bertrand D."/>
            <person name="Gao S."/>
            <person name="Seet Q."/>
            <person name="Wongkham S."/>
            <person name="Teh B.T."/>
            <person name="Wongkham C."/>
            <person name="Intapan P.M."/>
            <person name="Maleewong W."/>
            <person name="Yang X."/>
            <person name="Hu M."/>
            <person name="Wang Z."/>
            <person name="Hofmann A."/>
            <person name="Sternberg P.W."/>
            <person name="Tan P."/>
            <person name="Wang J."/>
            <person name="Gasser R.B."/>
        </authorList>
    </citation>
    <scope>NUCLEOTIDE SEQUENCE [LARGE SCALE GENOMIC DNA]</scope>
</reference>
<evidence type="ECO:0000256" key="5">
    <source>
        <dbReference type="ARBA" id="ARBA00023136"/>
    </source>
</evidence>
<keyword evidence="3 6" id="KW-0812">Transmembrane</keyword>